<evidence type="ECO:0008006" key="3">
    <source>
        <dbReference type="Google" id="ProtNLM"/>
    </source>
</evidence>
<keyword evidence="2" id="KW-1185">Reference proteome</keyword>
<proteinExistence type="predicted"/>
<dbReference type="InterPro" id="IPR032675">
    <property type="entry name" value="LRR_dom_sf"/>
</dbReference>
<dbReference type="AlphaFoldDB" id="A0AAD7E7W7"/>
<dbReference type="Proteomes" id="UP001218218">
    <property type="component" value="Unassembled WGS sequence"/>
</dbReference>
<reference evidence="1" key="1">
    <citation type="submission" date="2023-03" db="EMBL/GenBank/DDBJ databases">
        <title>Massive genome expansion in bonnet fungi (Mycena s.s.) driven by repeated elements and novel gene families across ecological guilds.</title>
        <authorList>
            <consortium name="Lawrence Berkeley National Laboratory"/>
            <person name="Harder C.B."/>
            <person name="Miyauchi S."/>
            <person name="Viragh M."/>
            <person name="Kuo A."/>
            <person name="Thoen E."/>
            <person name="Andreopoulos B."/>
            <person name="Lu D."/>
            <person name="Skrede I."/>
            <person name="Drula E."/>
            <person name="Henrissat B."/>
            <person name="Morin E."/>
            <person name="Kohler A."/>
            <person name="Barry K."/>
            <person name="LaButti K."/>
            <person name="Morin E."/>
            <person name="Salamov A."/>
            <person name="Lipzen A."/>
            <person name="Mereny Z."/>
            <person name="Hegedus B."/>
            <person name="Baldrian P."/>
            <person name="Stursova M."/>
            <person name="Weitz H."/>
            <person name="Taylor A."/>
            <person name="Grigoriev I.V."/>
            <person name="Nagy L.G."/>
            <person name="Martin F."/>
            <person name="Kauserud H."/>
        </authorList>
    </citation>
    <scope>NUCLEOTIDE SEQUENCE</scope>
    <source>
        <strain evidence="1">CBHHK002</strain>
    </source>
</reference>
<dbReference type="EMBL" id="JARIHO010000132">
    <property type="protein sequence ID" value="KAJ7301554.1"/>
    <property type="molecule type" value="Genomic_DNA"/>
</dbReference>
<evidence type="ECO:0000313" key="2">
    <source>
        <dbReference type="Proteomes" id="UP001218218"/>
    </source>
</evidence>
<name>A0AAD7E7W7_9AGAR</name>
<protein>
    <recommendedName>
        <fullName evidence="3">F-box domain-containing protein</fullName>
    </recommendedName>
</protein>
<comment type="caution">
    <text evidence="1">The sequence shown here is derived from an EMBL/GenBank/DDBJ whole genome shotgun (WGS) entry which is preliminary data.</text>
</comment>
<gene>
    <name evidence="1" type="ORF">DFH08DRAFT_906699</name>
</gene>
<dbReference type="Gene3D" id="3.80.10.10">
    <property type="entry name" value="Ribonuclease Inhibitor"/>
    <property type="match status" value="1"/>
</dbReference>
<accession>A0AAD7E7W7</accession>
<evidence type="ECO:0000313" key="1">
    <source>
        <dbReference type="EMBL" id="KAJ7301554.1"/>
    </source>
</evidence>
<dbReference type="SUPFAM" id="SSF52047">
    <property type="entry name" value="RNI-like"/>
    <property type="match status" value="1"/>
</dbReference>
<sequence>MHRCLRVQELLALIFSHLDLTEHSGRQSYNSRQPTLQDLAVLARTCCTFHGPALDHLWRSSALVNLLRCMPADLWMVDEVGEPPYKSNMYPRRAIRAEDWNRVLVYAPRIQNLSTTSWDCELSGIFPVISVCLPDQLLPNLQTLYWMPSDANFHFIHLFLGPKLTSITFSGSTIPAISLLPTLALKCPTLKDVSILSGEKRAVSVFLRSLECIESVHVDSLDHGTLEHLSRLPTLTALSLNTLPTSLSLSPHLDPQPFGVLRKLHLGSSNIEAITHFLSLCKEVTLRSFNLYVRTCPTMAESHEFYRALSASVSRSSLTEVHFDIGINDFDGNSPNLRIHCESIRLLVGFTNLVTINISSPVGIDLDDTTVADLARAWPHLEELQMSSYGLSRSPPNTTLECLHSLATWCPRLASLTITFDGTSAPTPPSPAPGTSQHALKSINVAHSRISTAIMPVVQFLSAIFPDLKRIRTSRDGLDNEDPEELDLHGEAIAFHDSWKEVEFLLVIQEVPAQNSSGG</sequence>
<organism evidence="1 2">
    <name type="scientific">Mycena albidolilacea</name>
    <dbReference type="NCBI Taxonomy" id="1033008"/>
    <lineage>
        <taxon>Eukaryota</taxon>
        <taxon>Fungi</taxon>
        <taxon>Dikarya</taxon>
        <taxon>Basidiomycota</taxon>
        <taxon>Agaricomycotina</taxon>
        <taxon>Agaricomycetes</taxon>
        <taxon>Agaricomycetidae</taxon>
        <taxon>Agaricales</taxon>
        <taxon>Marasmiineae</taxon>
        <taxon>Mycenaceae</taxon>
        <taxon>Mycena</taxon>
    </lineage>
</organism>